<evidence type="ECO:0000256" key="8">
    <source>
        <dbReference type="ARBA" id="ARBA00023125"/>
    </source>
</evidence>
<organism evidence="18 19">
    <name type="scientific">Weissella minor</name>
    <dbReference type="NCBI Taxonomy" id="1620"/>
    <lineage>
        <taxon>Bacteria</taxon>
        <taxon>Bacillati</taxon>
        <taxon>Bacillota</taxon>
        <taxon>Bacilli</taxon>
        <taxon>Lactobacillales</taxon>
        <taxon>Lactobacillaceae</taxon>
        <taxon>Weissella</taxon>
    </lineage>
</organism>
<evidence type="ECO:0000256" key="1">
    <source>
        <dbReference type="ARBA" id="ARBA00007504"/>
    </source>
</evidence>
<dbReference type="GO" id="GO:0006281">
    <property type="term" value="P:DNA repair"/>
    <property type="evidence" value="ECO:0007669"/>
    <property type="project" value="UniProtKB-UniRule"/>
</dbReference>
<dbReference type="EC" id="5.6.2.4" evidence="13 15"/>
<dbReference type="GO" id="GO:0016887">
    <property type="term" value="F:ATP hydrolysis activity"/>
    <property type="evidence" value="ECO:0007669"/>
    <property type="project" value="RHEA"/>
</dbReference>
<dbReference type="Pfam" id="PF19833">
    <property type="entry name" value="RecG_dom3_C"/>
    <property type="match status" value="1"/>
</dbReference>
<dbReference type="Pfam" id="PF00271">
    <property type="entry name" value="Helicase_C"/>
    <property type="match status" value="1"/>
</dbReference>
<evidence type="ECO:0000256" key="14">
    <source>
        <dbReference type="ARBA" id="ARBA00048988"/>
    </source>
</evidence>
<comment type="catalytic activity">
    <reaction evidence="12 15">
        <text>Couples ATP hydrolysis with the unwinding of duplex DNA by translocating in the 3'-5' direction.</text>
        <dbReference type="EC" id="5.6.2.4"/>
    </reaction>
</comment>
<dbReference type="InterPro" id="IPR047112">
    <property type="entry name" value="RecG/Mfd"/>
</dbReference>
<dbReference type="InterPro" id="IPR011545">
    <property type="entry name" value="DEAD/DEAH_box_helicase_dom"/>
</dbReference>
<feature type="domain" description="Helicase ATP-binding" evidence="16">
    <location>
        <begin position="276"/>
        <end position="437"/>
    </location>
</feature>
<keyword evidence="4 15" id="KW-0227">DNA damage</keyword>
<keyword evidence="9 15" id="KW-0233">DNA recombination</keyword>
<comment type="similarity">
    <text evidence="1 15">Belongs to the helicase family. RecG subfamily.</text>
</comment>
<dbReference type="CDD" id="cd04488">
    <property type="entry name" value="RecG_wedge_OBF"/>
    <property type="match status" value="1"/>
</dbReference>
<dbReference type="EMBL" id="JQCD01000030">
    <property type="protein sequence ID" value="KRN76298.1"/>
    <property type="molecule type" value="Genomic_DNA"/>
</dbReference>
<evidence type="ECO:0000256" key="12">
    <source>
        <dbReference type="ARBA" id="ARBA00034617"/>
    </source>
</evidence>
<comment type="caution">
    <text evidence="18">The sequence shown here is derived from an EMBL/GenBank/DDBJ whole genome shotgun (WGS) entry which is preliminary data.</text>
</comment>
<gene>
    <name evidence="18" type="ORF">IV67_GL000874</name>
</gene>
<evidence type="ECO:0000256" key="5">
    <source>
        <dbReference type="ARBA" id="ARBA00022801"/>
    </source>
</evidence>
<evidence type="ECO:0000256" key="9">
    <source>
        <dbReference type="ARBA" id="ARBA00023172"/>
    </source>
</evidence>
<evidence type="ECO:0000256" key="6">
    <source>
        <dbReference type="ARBA" id="ARBA00022806"/>
    </source>
</evidence>
<dbReference type="Gene3D" id="2.40.50.140">
    <property type="entry name" value="Nucleic acid-binding proteins"/>
    <property type="match status" value="1"/>
</dbReference>
<dbReference type="Gene3D" id="3.40.50.300">
    <property type="entry name" value="P-loop containing nucleotide triphosphate hydrolases"/>
    <property type="match status" value="2"/>
</dbReference>
<evidence type="ECO:0000256" key="3">
    <source>
        <dbReference type="ARBA" id="ARBA00022741"/>
    </source>
</evidence>
<dbReference type="InterPro" id="IPR012340">
    <property type="entry name" value="NA-bd_OB-fold"/>
</dbReference>
<evidence type="ECO:0000256" key="10">
    <source>
        <dbReference type="ARBA" id="ARBA00023204"/>
    </source>
</evidence>
<keyword evidence="8" id="KW-0238">DNA-binding</keyword>
<keyword evidence="7 15" id="KW-0067">ATP-binding</keyword>
<dbReference type="GO" id="GO:0043138">
    <property type="term" value="F:3'-5' DNA helicase activity"/>
    <property type="evidence" value="ECO:0007669"/>
    <property type="project" value="UniProtKB-EC"/>
</dbReference>
<keyword evidence="6 15" id="KW-0347">Helicase</keyword>
<evidence type="ECO:0000256" key="15">
    <source>
        <dbReference type="RuleBase" id="RU363016"/>
    </source>
</evidence>
<dbReference type="SMART" id="SM00487">
    <property type="entry name" value="DEXDc"/>
    <property type="match status" value="1"/>
</dbReference>
<evidence type="ECO:0000256" key="2">
    <source>
        <dbReference type="ARBA" id="ARBA00017846"/>
    </source>
</evidence>
<dbReference type="SMART" id="SM00490">
    <property type="entry name" value="HELICc"/>
    <property type="match status" value="1"/>
</dbReference>
<dbReference type="InterPro" id="IPR004609">
    <property type="entry name" value="ATP-dep_DNA_helicase_RecG"/>
</dbReference>
<dbReference type="PANTHER" id="PTHR47964:SF1">
    <property type="entry name" value="ATP-DEPENDENT DNA HELICASE HOMOLOG RECG, CHLOROPLASTIC"/>
    <property type="match status" value="1"/>
</dbReference>
<dbReference type="NCBIfam" id="NF008168">
    <property type="entry name" value="PRK10917.2-2"/>
    <property type="match status" value="1"/>
</dbReference>
<dbReference type="AlphaFoldDB" id="A0A0R2JP69"/>
<feature type="domain" description="Helicase C-terminal" evidence="17">
    <location>
        <begin position="456"/>
        <end position="616"/>
    </location>
</feature>
<protein>
    <recommendedName>
        <fullName evidence="2 15">ATP-dependent DNA helicase RecG</fullName>
        <ecNumber evidence="13 15">5.6.2.4</ecNumber>
    </recommendedName>
</protein>
<evidence type="ECO:0000256" key="13">
    <source>
        <dbReference type="ARBA" id="ARBA00034808"/>
    </source>
</evidence>
<dbReference type="Pfam" id="PF00270">
    <property type="entry name" value="DEAD"/>
    <property type="match status" value="1"/>
</dbReference>
<evidence type="ECO:0000259" key="17">
    <source>
        <dbReference type="PROSITE" id="PS51194"/>
    </source>
</evidence>
<comment type="catalytic activity">
    <reaction evidence="14 15">
        <text>ATP + H2O = ADP + phosphate + H(+)</text>
        <dbReference type="Rhea" id="RHEA:13065"/>
        <dbReference type="ChEBI" id="CHEBI:15377"/>
        <dbReference type="ChEBI" id="CHEBI:15378"/>
        <dbReference type="ChEBI" id="CHEBI:30616"/>
        <dbReference type="ChEBI" id="CHEBI:43474"/>
        <dbReference type="ChEBI" id="CHEBI:456216"/>
        <dbReference type="EC" id="5.6.2.4"/>
    </reaction>
</comment>
<dbReference type="InterPro" id="IPR001650">
    <property type="entry name" value="Helicase_C-like"/>
</dbReference>
<proteinExistence type="inferred from homology"/>
<dbReference type="InterPro" id="IPR014001">
    <property type="entry name" value="Helicase_ATP-bd"/>
</dbReference>
<dbReference type="InterPro" id="IPR045562">
    <property type="entry name" value="RecG_dom3_C"/>
</dbReference>
<evidence type="ECO:0000256" key="11">
    <source>
        <dbReference type="ARBA" id="ARBA00023235"/>
    </source>
</evidence>
<dbReference type="NCBIfam" id="TIGR00643">
    <property type="entry name" value="recG"/>
    <property type="match status" value="1"/>
</dbReference>
<dbReference type="InterPro" id="IPR027417">
    <property type="entry name" value="P-loop_NTPase"/>
</dbReference>
<comment type="function">
    <text evidence="15">Plays a critical role in recombination and DNA repair. Helps process Holliday junction intermediates to mature products by catalyzing branch migration. Has replication fork regression activity, unwinds stalled or blocked replication forks to make a HJ that can be resolved. Has a DNA unwinding activity characteristic of a DNA helicase with 3'-5' polarity.</text>
</comment>
<name>A0A0R2JP69_9LACO</name>
<keyword evidence="3 15" id="KW-0547">Nucleotide-binding</keyword>
<dbReference type="InterPro" id="IPR033454">
    <property type="entry name" value="RecG_wedge"/>
</dbReference>
<dbReference type="PANTHER" id="PTHR47964">
    <property type="entry name" value="ATP-DEPENDENT DNA HELICASE HOMOLOG RECG, CHLOROPLASTIC"/>
    <property type="match status" value="1"/>
</dbReference>
<dbReference type="SUPFAM" id="SSF50249">
    <property type="entry name" value="Nucleic acid-binding proteins"/>
    <property type="match status" value="1"/>
</dbReference>
<dbReference type="PROSITE" id="PS51194">
    <property type="entry name" value="HELICASE_CTER"/>
    <property type="match status" value="1"/>
</dbReference>
<dbReference type="NCBIfam" id="NF008165">
    <property type="entry name" value="PRK10917.1-3"/>
    <property type="match status" value="1"/>
</dbReference>
<dbReference type="SUPFAM" id="SSF52540">
    <property type="entry name" value="P-loop containing nucleoside triphosphate hydrolases"/>
    <property type="match status" value="2"/>
</dbReference>
<dbReference type="GO" id="GO:0006310">
    <property type="term" value="P:DNA recombination"/>
    <property type="evidence" value="ECO:0007669"/>
    <property type="project" value="UniProtKB-UniRule"/>
</dbReference>
<dbReference type="GO" id="GO:0005524">
    <property type="term" value="F:ATP binding"/>
    <property type="evidence" value="ECO:0007669"/>
    <property type="project" value="UniProtKB-KW"/>
</dbReference>
<evidence type="ECO:0000259" key="16">
    <source>
        <dbReference type="PROSITE" id="PS51192"/>
    </source>
</evidence>
<evidence type="ECO:0000313" key="19">
    <source>
        <dbReference type="Proteomes" id="UP000051673"/>
    </source>
</evidence>
<dbReference type="PROSITE" id="PS51192">
    <property type="entry name" value="HELICASE_ATP_BIND_1"/>
    <property type="match status" value="1"/>
</dbReference>
<keyword evidence="19" id="KW-1185">Reference proteome</keyword>
<evidence type="ECO:0000256" key="4">
    <source>
        <dbReference type="ARBA" id="ARBA00022763"/>
    </source>
</evidence>
<dbReference type="STRING" id="1620.IV67_GL000874"/>
<dbReference type="GO" id="GO:0003677">
    <property type="term" value="F:DNA binding"/>
    <property type="evidence" value="ECO:0007669"/>
    <property type="project" value="UniProtKB-KW"/>
</dbReference>
<keyword evidence="5 15" id="KW-0378">Hydrolase</keyword>
<dbReference type="PATRIC" id="fig|1620.3.peg.890"/>
<evidence type="ECO:0000256" key="7">
    <source>
        <dbReference type="ARBA" id="ARBA00022840"/>
    </source>
</evidence>
<reference evidence="18 19" key="1">
    <citation type="journal article" date="2015" name="Genome Announc.">
        <title>Expanding the biotechnology potential of lactobacilli through comparative genomics of 213 strains and associated genera.</title>
        <authorList>
            <person name="Sun Z."/>
            <person name="Harris H.M."/>
            <person name="McCann A."/>
            <person name="Guo C."/>
            <person name="Argimon S."/>
            <person name="Zhang W."/>
            <person name="Yang X."/>
            <person name="Jeffery I.B."/>
            <person name="Cooney J.C."/>
            <person name="Kagawa T.F."/>
            <person name="Liu W."/>
            <person name="Song Y."/>
            <person name="Salvetti E."/>
            <person name="Wrobel A."/>
            <person name="Rasinkangas P."/>
            <person name="Parkhill J."/>
            <person name="Rea M.C."/>
            <person name="O'Sullivan O."/>
            <person name="Ritari J."/>
            <person name="Douillard F.P."/>
            <person name="Paul Ross R."/>
            <person name="Yang R."/>
            <person name="Briner A.E."/>
            <person name="Felis G.E."/>
            <person name="de Vos W.M."/>
            <person name="Barrangou R."/>
            <person name="Klaenhammer T.R."/>
            <person name="Caufield P.W."/>
            <person name="Cui Y."/>
            <person name="Zhang H."/>
            <person name="O'Toole P.W."/>
        </authorList>
    </citation>
    <scope>NUCLEOTIDE SEQUENCE [LARGE SCALE GENOMIC DNA]</scope>
    <source>
        <strain evidence="18 19">DSM 20014</strain>
    </source>
</reference>
<sequence length="686" mass="77464">MKGGVPSMVQSLMDSIDVLTGVGPKREQALNNLDIYTIEDLLMYYPTRYEDLAVKKPSETADGEKVTFKGVAASEPVMRRFGRKKVMVTFRLTVEHETIQVSFFNQPWIAQKIVSNAELAVYGNYDKKRQRLTGMKLMLNDDEAEMQAIYPASKEIKQATIKELVFQALHKYADLLDAQIVPKQIRERYQLMGHGDVIRNMHQPSDDFTAQAARRTASFEEFYIFQMRLQLIKQMDRQNQGRAIKFDNDDMKRFIATLPFELTDAQKRVVNEILRDMRRPQHMNRLLQGDVGSGKTVVSALAMYGAITANMQATIMAPTEILAQQHARTLGNFFNPDEVRVELLTGSTKSAARRQILEDLVAGDIDILVGTHALIQPDVQFHNLGLAVIDEQHRFGVKQRAKLREIGMNPDILTMTATPIPRTLAITAYGEMDVSIIDQLPAGRKQIKTEWVRQSGYEKVLDFIKTELAKGAQAYVVTPLIEESETLDIQNAQAVHQELTEIFGPTYQVGLLHGRLANQEKEQIMADFKANAFQVLVSTTVIEVGVDVPNASVMLILDADRFGLSQLHQLRGRVGRGERQSYTFLVSDPKTQYGIDRMEAMTETTDGFVLAQKDLELRGAGDILGQRQSGVPEFKVGDPVRDLKMMTIAQEEAIETVDTPEWDQNPEIATLVELLDETMSRYRNFD</sequence>
<accession>A0A0R2JP69</accession>
<keyword evidence="11" id="KW-0413">Isomerase</keyword>
<dbReference type="Proteomes" id="UP000051673">
    <property type="component" value="Unassembled WGS sequence"/>
</dbReference>
<keyword evidence="10 15" id="KW-0234">DNA repair</keyword>
<dbReference type="Pfam" id="PF17191">
    <property type="entry name" value="RecG_wedge"/>
    <property type="match status" value="1"/>
</dbReference>
<dbReference type="CDD" id="cd17992">
    <property type="entry name" value="DEXHc_RecG"/>
    <property type="match status" value="1"/>
</dbReference>
<evidence type="ECO:0000313" key="18">
    <source>
        <dbReference type="EMBL" id="KRN76298.1"/>
    </source>
</evidence>